<dbReference type="AlphaFoldDB" id="A0A931H3B6"/>
<keyword evidence="1" id="KW-0732">Signal</keyword>
<evidence type="ECO:0000313" key="3">
    <source>
        <dbReference type="Proteomes" id="UP000651050"/>
    </source>
</evidence>
<protein>
    <recommendedName>
        <fullName evidence="4">DUF1236 domain-containing protein</fullName>
    </recommendedName>
</protein>
<proteinExistence type="predicted"/>
<dbReference type="RefSeq" id="WP_196985676.1">
    <property type="nucleotide sequence ID" value="NZ_JADWYS010000001.1"/>
</dbReference>
<reference evidence="2" key="1">
    <citation type="submission" date="2020-11" db="EMBL/GenBank/DDBJ databases">
        <title>Bacterial whole genome sequence for Caenimonas sp. DR4.4.</title>
        <authorList>
            <person name="Le V."/>
            <person name="Ko S.-R."/>
            <person name="Ahn C.-Y."/>
            <person name="Oh H.-M."/>
        </authorList>
    </citation>
    <scope>NUCLEOTIDE SEQUENCE</scope>
    <source>
        <strain evidence="2">DR4.4</strain>
    </source>
</reference>
<comment type="caution">
    <text evidence="2">The sequence shown here is derived from an EMBL/GenBank/DDBJ whole genome shotgun (WGS) entry which is preliminary data.</text>
</comment>
<feature type="signal peptide" evidence="1">
    <location>
        <begin position="1"/>
        <end position="26"/>
    </location>
</feature>
<dbReference type="Proteomes" id="UP000651050">
    <property type="component" value="Unassembled WGS sequence"/>
</dbReference>
<keyword evidence="3" id="KW-1185">Reference proteome</keyword>
<evidence type="ECO:0000313" key="2">
    <source>
        <dbReference type="EMBL" id="MBG9387779.1"/>
    </source>
</evidence>
<dbReference type="EMBL" id="JADWYS010000001">
    <property type="protein sequence ID" value="MBG9387779.1"/>
    <property type="molecule type" value="Genomic_DNA"/>
</dbReference>
<evidence type="ECO:0000256" key="1">
    <source>
        <dbReference type="SAM" id="SignalP"/>
    </source>
</evidence>
<feature type="chain" id="PRO_5037850107" description="DUF1236 domain-containing protein" evidence="1">
    <location>
        <begin position="27"/>
        <end position="157"/>
    </location>
</feature>
<evidence type="ECO:0008006" key="4">
    <source>
        <dbReference type="Google" id="ProtNLM"/>
    </source>
</evidence>
<name>A0A931H3B6_9BURK</name>
<organism evidence="2 3">
    <name type="scientific">Caenimonas aquaedulcis</name>
    <dbReference type="NCBI Taxonomy" id="2793270"/>
    <lineage>
        <taxon>Bacteria</taxon>
        <taxon>Pseudomonadati</taxon>
        <taxon>Pseudomonadota</taxon>
        <taxon>Betaproteobacteria</taxon>
        <taxon>Burkholderiales</taxon>
        <taxon>Comamonadaceae</taxon>
        <taxon>Caenimonas</taxon>
    </lineage>
</organism>
<sequence>MKFSRSSLALALAAACLLASAGPAMAATGDKPAAAASAPAAKPAAPVNYGVKLGGFFTEEHKKEARKAFTQRYAKAKDCPPGLERSGKTCAAPVKGRYWAVGQSLQKAVEAHPAPEAVVAKLPPPPNGYEYVSAGGDILLVSKGIHLVVDMIEDVTG</sequence>
<dbReference type="PROSITE" id="PS51257">
    <property type="entry name" value="PROKAR_LIPOPROTEIN"/>
    <property type="match status" value="1"/>
</dbReference>
<gene>
    <name evidence="2" type="ORF">I5803_07100</name>
</gene>
<accession>A0A931H3B6</accession>
<dbReference type="Gene3D" id="3.10.450.160">
    <property type="entry name" value="inner membrane protein cigr"/>
    <property type="match status" value="1"/>
</dbReference>